<dbReference type="AlphaFoldDB" id="A0AAD0N7U5"/>
<sequence length="102" mass="12099">MDGGIKNMNGVWYQFKLCGTGGNDQDATNDNIELRVFSEEGELLARRYFSVNWYHGDSFHPPLNYEGNRIRYIDLTDESNYQKYLMIPPSRWDWLRARLPLF</sequence>
<reference evidence="1 2" key="1">
    <citation type="submission" date="2017-04" db="EMBL/GenBank/DDBJ databases">
        <title>Complete genome sequence of Burkholderia cenocepacia PC184 Midwest clone.</title>
        <authorList>
            <person name="Mulks M.H."/>
            <person name="Cooper V.S."/>
        </authorList>
    </citation>
    <scope>NUCLEOTIDE SEQUENCE [LARGE SCALE GENOMIC DNA]</scope>
    <source>
        <strain evidence="1 2">PC184 Mulks</strain>
    </source>
</reference>
<evidence type="ECO:0000313" key="1">
    <source>
        <dbReference type="EMBL" id="AWG28342.1"/>
    </source>
</evidence>
<gene>
    <name evidence="1" type="ORF">B9Z07_05415</name>
</gene>
<protein>
    <submittedName>
        <fullName evidence="1">Uncharacterized protein</fullName>
    </submittedName>
</protein>
<evidence type="ECO:0000313" key="2">
    <source>
        <dbReference type="Proteomes" id="UP000244809"/>
    </source>
</evidence>
<name>A0AAD0N7U5_9BURK</name>
<organism evidence="1 2">
    <name type="scientific">Burkholderia cenocepacia</name>
    <dbReference type="NCBI Taxonomy" id="95486"/>
    <lineage>
        <taxon>Bacteria</taxon>
        <taxon>Pseudomonadati</taxon>
        <taxon>Pseudomonadota</taxon>
        <taxon>Betaproteobacteria</taxon>
        <taxon>Burkholderiales</taxon>
        <taxon>Burkholderiaceae</taxon>
        <taxon>Burkholderia</taxon>
        <taxon>Burkholderia cepacia complex</taxon>
    </lineage>
</organism>
<proteinExistence type="predicted"/>
<dbReference type="EMBL" id="CP021067">
    <property type="protein sequence ID" value="AWG28342.1"/>
    <property type="molecule type" value="Genomic_DNA"/>
</dbReference>
<accession>A0AAD0N7U5</accession>
<dbReference type="Proteomes" id="UP000244809">
    <property type="component" value="Chromosome 1"/>
</dbReference>